<organism evidence="5 6">
    <name type="scientific">Polyodon spathula</name>
    <name type="common">North American paddlefish</name>
    <name type="synonym">Squalus spathula</name>
    <dbReference type="NCBI Taxonomy" id="7913"/>
    <lineage>
        <taxon>Eukaryota</taxon>
        <taxon>Metazoa</taxon>
        <taxon>Chordata</taxon>
        <taxon>Craniata</taxon>
        <taxon>Vertebrata</taxon>
        <taxon>Euteleostomi</taxon>
        <taxon>Actinopterygii</taxon>
        <taxon>Chondrostei</taxon>
        <taxon>Acipenseriformes</taxon>
        <taxon>Polyodontidae</taxon>
        <taxon>Polyodon</taxon>
    </lineage>
</organism>
<evidence type="ECO:0000256" key="4">
    <source>
        <dbReference type="ARBA" id="ARBA00022803"/>
    </source>
</evidence>
<sequence length="284" mass="31516">FSTLSFFLIPSYKNSHKHSVCVNMLHEGYHKSFSELFALIQKWNTSREAAGPGSAIWQEEPLEKQPDKLDQLQHFLTRAEAAQRAGQDAGGSQQTLHMLLSGAWGKKRLAAVATKKVNPSTTANPGSITGKSGAPASLPLVVVETEAAPAALLMTAKEPIKSRNSEESKFARCMYVPQTIYNNRGQYDKRYKYFEMASTIAINLGDLQLLEKAQVYIGKAHQMTTFSSHIEATGQVNTERVLAWKDSRNDMFSDPSALCKSLVTKHISAAHFLMGRVFFVFLPF</sequence>
<keyword evidence="2" id="KW-0963">Cytoplasm</keyword>
<gene>
    <name evidence="5" type="primary">Ttc29</name>
    <name evidence="5" type="ORF">GTO93_0013203</name>
</gene>
<evidence type="ECO:0000313" key="6">
    <source>
        <dbReference type="Proteomes" id="UP001166093"/>
    </source>
</evidence>
<evidence type="ECO:0000256" key="2">
    <source>
        <dbReference type="ARBA" id="ARBA00022490"/>
    </source>
</evidence>
<keyword evidence="6" id="KW-1185">Reference proteome</keyword>
<reference evidence="5" key="1">
    <citation type="journal article" date="2021" name="Cell">
        <title>Tracing the genetic footprints of vertebrate landing in non-teleost ray-finned fishes.</title>
        <authorList>
            <person name="Bi X."/>
            <person name="Wang K."/>
            <person name="Yang L."/>
            <person name="Pan H."/>
            <person name="Jiang H."/>
            <person name="Wei Q."/>
            <person name="Fang M."/>
            <person name="Yu H."/>
            <person name="Zhu C."/>
            <person name="Cai Y."/>
            <person name="He Y."/>
            <person name="Gan X."/>
            <person name="Zeng H."/>
            <person name="Yu D."/>
            <person name="Zhu Y."/>
            <person name="Jiang H."/>
            <person name="Qiu Q."/>
            <person name="Yang H."/>
            <person name="Zhang Y.E."/>
            <person name="Wang W."/>
            <person name="Zhu M."/>
            <person name="He S."/>
            <person name="Zhang G."/>
        </authorList>
    </citation>
    <scope>NUCLEOTIDE SEQUENCE</scope>
    <source>
        <strain evidence="5">Pddl_001</strain>
    </source>
</reference>
<name>A0ABS2XV06_POLSP</name>
<feature type="non-terminal residue" evidence="5">
    <location>
        <position position="284"/>
    </location>
</feature>
<proteinExistence type="predicted"/>
<dbReference type="PANTHER" id="PTHR46630">
    <property type="entry name" value="TETRATRICOPEPTIDE REPEAT PROTEIN 29"/>
    <property type="match status" value="1"/>
</dbReference>
<evidence type="ECO:0000313" key="5">
    <source>
        <dbReference type="EMBL" id="MBN3277806.1"/>
    </source>
</evidence>
<comment type="subcellular location">
    <subcellularLocation>
        <location evidence="1">Cytoplasm</location>
    </subcellularLocation>
</comment>
<evidence type="ECO:0000256" key="3">
    <source>
        <dbReference type="ARBA" id="ARBA00022737"/>
    </source>
</evidence>
<evidence type="ECO:0000256" key="1">
    <source>
        <dbReference type="ARBA" id="ARBA00004496"/>
    </source>
</evidence>
<protein>
    <submittedName>
        <fullName evidence="5">TTC29 protein</fullName>
    </submittedName>
</protein>
<comment type="caution">
    <text evidence="5">The sequence shown here is derived from an EMBL/GenBank/DDBJ whole genome shotgun (WGS) entry which is preliminary data.</text>
</comment>
<keyword evidence="4" id="KW-0802">TPR repeat</keyword>
<dbReference type="InterPro" id="IPR051476">
    <property type="entry name" value="Bac_ResReg_Asp_Phosphatase"/>
</dbReference>
<feature type="non-terminal residue" evidence="5">
    <location>
        <position position="1"/>
    </location>
</feature>
<keyword evidence="3" id="KW-0677">Repeat</keyword>
<dbReference type="PANTHER" id="PTHR46630:SF1">
    <property type="entry name" value="TETRATRICOPEPTIDE REPEAT PROTEIN 29"/>
    <property type="match status" value="1"/>
</dbReference>
<accession>A0ABS2XV06</accession>
<dbReference type="EMBL" id="JAAWVQ010073854">
    <property type="protein sequence ID" value="MBN3277806.1"/>
    <property type="molecule type" value="Genomic_DNA"/>
</dbReference>
<dbReference type="Proteomes" id="UP001166093">
    <property type="component" value="Unassembled WGS sequence"/>
</dbReference>